<keyword evidence="6" id="KW-0443">Lipid metabolism</keyword>
<feature type="transmembrane region" description="Helical" evidence="6">
    <location>
        <begin position="49"/>
        <end position="67"/>
    </location>
</feature>
<sequence length="321" mass="35604">MNATPKNTPERIIPKLVIGLMLGIIVMACFLLFTDLKQITHSIAKMPKLWLILAFVLTFGSYCFRLWKWHAFSRWSNFKIGFRDNTAIFFIGLMMSITPGKAGELIKSYLLQKKGNVPYSASLPIVIYDRLTDLLAMMALVGIGLLVYPFGLTSLIGLLLLILLFAIVIQKKSWMAALIDKLTHHPKLQRFNEPLHSFYSQTLSLMRFRILSFSFIISFIAWFLECGSLYVLIHAFGADLSLPASILTFSLGTIAGALSMIPGGLGAAEGSITGLLVYFGLSGSLAVTVSLVVRFVTLWFGVILGIIVFLIKRKSFFSGSN</sequence>
<feature type="transmembrane region" description="Helical" evidence="6">
    <location>
        <begin position="268"/>
        <end position="286"/>
    </location>
</feature>
<comment type="function">
    <text evidence="6">Catalyzes the transfer of a lysyl group from L-lysyl-tRNA(Lys) to membrane-bound phosphatidylglycerol (PG), which produces lysylphosphatidylglycerol (LPG), a major component of the bacterial membrane with a positive net charge. LPG synthesis contributes to bacterial virulence as it is involved in the resistance mechanism against cationic antimicrobial peptides (CAMP) produces by the host's immune system (defensins, cathelicidins) and by the competing microorganisms.</text>
</comment>
<name>A0ABY9KUF5_9BACI</name>
<keyword evidence="5 6" id="KW-0472">Membrane</keyword>
<keyword evidence="2" id="KW-1003">Cell membrane</keyword>
<evidence type="ECO:0000313" key="8">
    <source>
        <dbReference type="Proteomes" id="UP001180087"/>
    </source>
</evidence>
<dbReference type="InterPro" id="IPR022791">
    <property type="entry name" value="L-PG_synthase/AglD"/>
</dbReference>
<keyword evidence="4 6" id="KW-1133">Transmembrane helix</keyword>
<dbReference type="PROSITE" id="PS51257">
    <property type="entry name" value="PROKAR_LIPOPROTEIN"/>
    <property type="match status" value="1"/>
</dbReference>
<keyword evidence="6" id="KW-0046">Antibiotic resistance</keyword>
<dbReference type="EC" id="2.3.2.3" evidence="6"/>
<feature type="transmembrane region" description="Helical" evidence="6">
    <location>
        <begin position="12"/>
        <end position="33"/>
    </location>
</feature>
<dbReference type="Pfam" id="PF03706">
    <property type="entry name" value="LPG_synthase_TM"/>
    <property type="match status" value="1"/>
</dbReference>
<gene>
    <name evidence="6" type="primary">mprF</name>
    <name evidence="7" type="ORF">QR721_12350</name>
</gene>
<evidence type="ECO:0000313" key="7">
    <source>
        <dbReference type="EMBL" id="WLV24416.1"/>
    </source>
</evidence>
<evidence type="ECO:0000256" key="1">
    <source>
        <dbReference type="ARBA" id="ARBA00004651"/>
    </source>
</evidence>
<evidence type="ECO:0000256" key="5">
    <source>
        <dbReference type="ARBA" id="ARBA00023136"/>
    </source>
</evidence>
<feature type="transmembrane region" description="Helical" evidence="6">
    <location>
        <begin position="152"/>
        <end position="169"/>
    </location>
</feature>
<accession>A0ABY9KUF5</accession>
<dbReference type="Proteomes" id="UP001180087">
    <property type="component" value="Chromosome"/>
</dbReference>
<feature type="transmembrane region" description="Helical" evidence="6">
    <location>
        <begin position="292"/>
        <end position="311"/>
    </location>
</feature>
<evidence type="ECO:0000256" key="3">
    <source>
        <dbReference type="ARBA" id="ARBA00022692"/>
    </source>
</evidence>
<dbReference type="PANTHER" id="PTHR39087">
    <property type="entry name" value="UPF0104 MEMBRANE PROTEIN MJ1595"/>
    <property type="match status" value="1"/>
</dbReference>
<dbReference type="EMBL" id="CP129113">
    <property type="protein sequence ID" value="WLV24416.1"/>
    <property type="molecule type" value="Genomic_DNA"/>
</dbReference>
<feature type="transmembrane region" description="Helical" evidence="6">
    <location>
        <begin position="87"/>
        <end position="106"/>
    </location>
</feature>
<dbReference type="RefSeq" id="WP_348027418.1">
    <property type="nucleotide sequence ID" value="NZ_CP129113.1"/>
</dbReference>
<feature type="transmembrane region" description="Helical" evidence="6">
    <location>
        <begin position="210"/>
        <end position="236"/>
    </location>
</feature>
<evidence type="ECO:0000256" key="4">
    <source>
        <dbReference type="ARBA" id="ARBA00022989"/>
    </source>
</evidence>
<keyword evidence="8" id="KW-1185">Reference proteome</keyword>
<keyword evidence="6" id="KW-0808">Transferase</keyword>
<dbReference type="PANTHER" id="PTHR39087:SF2">
    <property type="entry name" value="UPF0104 MEMBRANE PROTEIN MJ1595"/>
    <property type="match status" value="1"/>
</dbReference>
<comment type="catalytic activity">
    <reaction evidence="6">
        <text>L-lysyl-tRNA(Lys) + a 1,2-diacyl-sn-glycero-3-phospho-(1'-sn-glycerol) = a 1,2-diacyl-sn-glycero-3-phospho-1'-(3'-O-L-lysyl)-sn-glycerol + tRNA(Lys)</text>
        <dbReference type="Rhea" id="RHEA:10668"/>
        <dbReference type="Rhea" id="RHEA-COMP:9696"/>
        <dbReference type="Rhea" id="RHEA-COMP:9697"/>
        <dbReference type="ChEBI" id="CHEBI:64716"/>
        <dbReference type="ChEBI" id="CHEBI:75792"/>
        <dbReference type="ChEBI" id="CHEBI:78442"/>
        <dbReference type="ChEBI" id="CHEBI:78529"/>
        <dbReference type="EC" id="2.3.2.3"/>
    </reaction>
</comment>
<organism evidence="7 8">
    <name type="scientific">Aciduricibacillus chroicocephali</name>
    <dbReference type="NCBI Taxonomy" id="3054939"/>
    <lineage>
        <taxon>Bacteria</taxon>
        <taxon>Bacillati</taxon>
        <taxon>Bacillota</taxon>
        <taxon>Bacilli</taxon>
        <taxon>Bacillales</taxon>
        <taxon>Bacillaceae</taxon>
        <taxon>Aciduricibacillus</taxon>
    </lineage>
</organism>
<reference evidence="7" key="1">
    <citation type="submission" date="2023-06" db="EMBL/GenBank/DDBJ databases">
        <title>A Treasure from Seagulls: Isolation and Description of Aciduricobacillus qingdaonensis gen. nov., sp. nov., a Rare Obligately Uric Acid-utilizing Member in the Family Bacillaceae.</title>
        <authorList>
            <person name="Liu W."/>
            <person name="Wang B."/>
        </authorList>
    </citation>
    <scope>NUCLEOTIDE SEQUENCE</scope>
    <source>
        <strain evidence="7">44XB</strain>
    </source>
</reference>
<protein>
    <recommendedName>
        <fullName evidence="6">Phosphatidylglycerol lysyltransferase</fullName>
        <ecNumber evidence="6">2.3.2.3</ecNumber>
    </recommendedName>
    <alternativeName>
        <fullName evidence="6">Lysylphosphatidylglycerol synthase</fullName>
    </alternativeName>
</protein>
<dbReference type="NCBIfam" id="TIGR00374">
    <property type="entry name" value="flippase-like domain"/>
    <property type="match status" value="1"/>
</dbReference>
<comment type="similarity">
    <text evidence="6">Belongs to the LPG synthase family.</text>
</comment>
<proteinExistence type="inferred from homology"/>
<evidence type="ECO:0000256" key="6">
    <source>
        <dbReference type="RuleBase" id="RU363042"/>
    </source>
</evidence>
<comment type="subcellular location">
    <subcellularLocation>
        <location evidence="1 6">Cell membrane</location>
        <topology evidence="1 6">Multi-pass membrane protein</topology>
    </subcellularLocation>
</comment>
<keyword evidence="3 6" id="KW-0812">Transmembrane</keyword>
<evidence type="ECO:0000256" key="2">
    <source>
        <dbReference type="ARBA" id="ARBA00022475"/>
    </source>
</evidence>